<gene>
    <name evidence="2" type="ORF">Cvel_28813</name>
</gene>
<feature type="region of interest" description="Disordered" evidence="1">
    <location>
        <begin position="1"/>
        <end position="34"/>
    </location>
</feature>
<reference evidence="2" key="1">
    <citation type="submission" date="2014-11" db="EMBL/GenBank/DDBJ databases">
        <authorList>
            <person name="Otto D Thomas"/>
            <person name="Naeem Raeece"/>
        </authorList>
    </citation>
    <scope>NUCLEOTIDE SEQUENCE</scope>
</reference>
<feature type="non-terminal residue" evidence="2">
    <location>
        <position position="55"/>
    </location>
</feature>
<evidence type="ECO:0000313" key="2">
    <source>
        <dbReference type="EMBL" id="CEM45022.1"/>
    </source>
</evidence>
<accession>A0A0G4HLP3</accession>
<dbReference type="AlphaFoldDB" id="A0A0G4HLP3"/>
<evidence type="ECO:0000256" key="1">
    <source>
        <dbReference type="SAM" id="MobiDB-lite"/>
    </source>
</evidence>
<proteinExistence type="predicted"/>
<name>A0A0G4HLP3_9ALVE</name>
<dbReference type="EMBL" id="CDMZ01003078">
    <property type="protein sequence ID" value="CEM45022.1"/>
    <property type="molecule type" value="Genomic_DNA"/>
</dbReference>
<sequence length="55" mass="5877">MATASDPQTVRARFQTEKQSVAAPEIPRPRGIRGGTSEASVFEILVSGEVESCEV</sequence>
<organism evidence="2">
    <name type="scientific">Chromera velia CCMP2878</name>
    <dbReference type="NCBI Taxonomy" id="1169474"/>
    <lineage>
        <taxon>Eukaryota</taxon>
        <taxon>Sar</taxon>
        <taxon>Alveolata</taxon>
        <taxon>Colpodellida</taxon>
        <taxon>Chromeraceae</taxon>
        <taxon>Chromera</taxon>
    </lineage>
</organism>
<protein>
    <submittedName>
        <fullName evidence="2">Uncharacterized protein</fullName>
    </submittedName>
</protein>